<feature type="signal peptide" evidence="1">
    <location>
        <begin position="1"/>
        <end position="29"/>
    </location>
</feature>
<evidence type="ECO:0000313" key="2">
    <source>
        <dbReference type="EMBL" id="JAE09658.1"/>
    </source>
</evidence>
<sequence>MVHTSAVDLLMFFFVLLPWLSQLAIFSSGLDQGTVFSPVQELHMFIEQC</sequence>
<reference evidence="2" key="1">
    <citation type="submission" date="2014-09" db="EMBL/GenBank/DDBJ databases">
        <authorList>
            <person name="Magalhaes I.L.F."/>
            <person name="Oliveira U."/>
            <person name="Santos F.R."/>
            <person name="Vidigal T.H.D.A."/>
            <person name="Brescovit A.D."/>
            <person name="Santos A.J."/>
        </authorList>
    </citation>
    <scope>NUCLEOTIDE SEQUENCE</scope>
    <source>
        <tissue evidence="2">Shoot tissue taken approximately 20 cm above the soil surface</tissue>
    </source>
</reference>
<proteinExistence type="predicted"/>
<feature type="chain" id="PRO_5002047444" evidence="1">
    <location>
        <begin position="30"/>
        <end position="49"/>
    </location>
</feature>
<accession>A0A0A9FMY4</accession>
<organism evidence="2">
    <name type="scientific">Arundo donax</name>
    <name type="common">Giant reed</name>
    <name type="synonym">Donax arundinaceus</name>
    <dbReference type="NCBI Taxonomy" id="35708"/>
    <lineage>
        <taxon>Eukaryota</taxon>
        <taxon>Viridiplantae</taxon>
        <taxon>Streptophyta</taxon>
        <taxon>Embryophyta</taxon>
        <taxon>Tracheophyta</taxon>
        <taxon>Spermatophyta</taxon>
        <taxon>Magnoliopsida</taxon>
        <taxon>Liliopsida</taxon>
        <taxon>Poales</taxon>
        <taxon>Poaceae</taxon>
        <taxon>PACMAD clade</taxon>
        <taxon>Arundinoideae</taxon>
        <taxon>Arundineae</taxon>
        <taxon>Arundo</taxon>
    </lineage>
</organism>
<evidence type="ECO:0000256" key="1">
    <source>
        <dbReference type="SAM" id="SignalP"/>
    </source>
</evidence>
<dbReference type="EMBL" id="GBRH01188238">
    <property type="protein sequence ID" value="JAE09658.1"/>
    <property type="molecule type" value="Transcribed_RNA"/>
</dbReference>
<dbReference type="AlphaFoldDB" id="A0A0A9FMY4"/>
<reference evidence="2" key="2">
    <citation type="journal article" date="2015" name="Data Brief">
        <title>Shoot transcriptome of the giant reed, Arundo donax.</title>
        <authorList>
            <person name="Barrero R.A."/>
            <person name="Guerrero F.D."/>
            <person name="Moolhuijzen P."/>
            <person name="Goolsby J.A."/>
            <person name="Tidwell J."/>
            <person name="Bellgard S.E."/>
            <person name="Bellgard M.I."/>
        </authorList>
    </citation>
    <scope>NUCLEOTIDE SEQUENCE</scope>
    <source>
        <tissue evidence="2">Shoot tissue taken approximately 20 cm above the soil surface</tissue>
    </source>
</reference>
<name>A0A0A9FMY4_ARUDO</name>
<keyword evidence="1" id="KW-0732">Signal</keyword>
<protein>
    <submittedName>
        <fullName evidence="2">Uncharacterized protein</fullName>
    </submittedName>
</protein>